<name>A0A1B7LFG6_9FIRM</name>
<dbReference type="GO" id="GO:0005886">
    <property type="term" value="C:plasma membrane"/>
    <property type="evidence" value="ECO:0007669"/>
    <property type="project" value="UniProtKB-SubCell"/>
</dbReference>
<evidence type="ECO:0000256" key="7">
    <source>
        <dbReference type="SAM" id="Phobius"/>
    </source>
</evidence>
<evidence type="ECO:0000256" key="5">
    <source>
        <dbReference type="ARBA" id="ARBA00022989"/>
    </source>
</evidence>
<evidence type="ECO:0000256" key="4">
    <source>
        <dbReference type="ARBA" id="ARBA00022692"/>
    </source>
</evidence>
<proteinExistence type="inferred from homology"/>
<feature type="domain" description="EamA" evidence="8">
    <location>
        <begin position="149"/>
        <end position="286"/>
    </location>
</feature>
<evidence type="ECO:0000313" key="9">
    <source>
        <dbReference type="EMBL" id="OAT82332.1"/>
    </source>
</evidence>
<evidence type="ECO:0000313" key="10">
    <source>
        <dbReference type="Proteomes" id="UP000078532"/>
    </source>
</evidence>
<keyword evidence="6 7" id="KW-0472">Membrane</keyword>
<evidence type="ECO:0000256" key="6">
    <source>
        <dbReference type="ARBA" id="ARBA00023136"/>
    </source>
</evidence>
<comment type="subcellular location">
    <subcellularLocation>
        <location evidence="1">Cell membrane</location>
        <topology evidence="1">Multi-pass membrane protein</topology>
    </subcellularLocation>
</comment>
<evidence type="ECO:0000259" key="8">
    <source>
        <dbReference type="Pfam" id="PF00892"/>
    </source>
</evidence>
<feature type="transmembrane region" description="Helical" evidence="7">
    <location>
        <begin position="213"/>
        <end position="232"/>
    </location>
</feature>
<feature type="domain" description="EamA" evidence="8">
    <location>
        <begin position="6"/>
        <end position="138"/>
    </location>
</feature>
<dbReference type="RefSeq" id="WP_066667867.1">
    <property type="nucleotide sequence ID" value="NZ_LYVF01000137.1"/>
</dbReference>
<comment type="caution">
    <text evidence="9">The sequence shown here is derived from an EMBL/GenBank/DDBJ whole genome shotgun (WGS) entry which is preliminary data.</text>
</comment>
<accession>A0A1B7LFG6</accession>
<keyword evidence="10" id="KW-1185">Reference proteome</keyword>
<dbReference type="InterPro" id="IPR051258">
    <property type="entry name" value="Diverse_Substrate_Transporter"/>
</dbReference>
<evidence type="ECO:0000256" key="3">
    <source>
        <dbReference type="ARBA" id="ARBA00022475"/>
    </source>
</evidence>
<feature type="transmembrane region" description="Helical" evidence="7">
    <location>
        <begin position="66"/>
        <end position="87"/>
    </location>
</feature>
<feature type="transmembrane region" description="Helical" evidence="7">
    <location>
        <begin position="175"/>
        <end position="193"/>
    </location>
</feature>
<reference evidence="9 10" key="1">
    <citation type="submission" date="2016-04" db="EMBL/GenBank/DDBJ databases">
        <authorList>
            <person name="Evans L.H."/>
            <person name="Alamgir A."/>
            <person name="Owens N."/>
            <person name="Weber N.D."/>
            <person name="Virtaneva K."/>
            <person name="Barbian K."/>
            <person name="Babar A."/>
            <person name="Rosenke K."/>
        </authorList>
    </citation>
    <scope>NUCLEOTIDE SEQUENCE [LARGE SCALE GENOMIC DNA]</scope>
    <source>
        <strain evidence="9 10">LMa1</strain>
    </source>
</reference>
<dbReference type="InterPro" id="IPR037185">
    <property type="entry name" value="EmrE-like"/>
</dbReference>
<dbReference type="SUPFAM" id="SSF103481">
    <property type="entry name" value="Multidrug resistance efflux transporter EmrE"/>
    <property type="match status" value="2"/>
</dbReference>
<comment type="similarity">
    <text evidence="2">Belongs to the EamA transporter family.</text>
</comment>
<dbReference type="InterPro" id="IPR000620">
    <property type="entry name" value="EamA_dom"/>
</dbReference>
<evidence type="ECO:0000256" key="1">
    <source>
        <dbReference type="ARBA" id="ARBA00004651"/>
    </source>
</evidence>
<feature type="transmembrane region" description="Helical" evidence="7">
    <location>
        <begin position="126"/>
        <end position="144"/>
    </location>
</feature>
<protein>
    <recommendedName>
        <fullName evidence="8">EamA domain-containing protein</fullName>
    </recommendedName>
</protein>
<gene>
    <name evidence="9" type="ORF">A6M21_09290</name>
</gene>
<dbReference type="AlphaFoldDB" id="A0A1B7LFG6"/>
<dbReference type="Proteomes" id="UP000078532">
    <property type="component" value="Unassembled WGS sequence"/>
</dbReference>
<feature type="transmembrane region" description="Helical" evidence="7">
    <location>
        <begin position="35"/>
        <end position="54"/>
    </location>
</feature>
<dbReference type="PANTHER" id="PTHR42920:SF15">
    <property type="entry name" value="MEMBRANE PROTEIN"/>
    <property type="match status" value="1"/>
</dbReference>
<dbReference type="Pfam" id="PF00892">
    <property type="entry name" value="EamA"/>
    <property type="match status" value="2"/>
</dbReference>
<keyword evidence="5 7" id="KW-1133">Transmembrane helix</keyword>
<feature type="transmembrane region" description="Helical" evidence="7">
    <location>
        <begin position="244"/>
        <end position="263"/>
    </location>
</feature>
<feature type="transmembrane region" description="Helical" evidence="7">
    <location>
        <begin position="269"/>
        <end position="287"/>
    </location>
</feature>
<sequence>MNKNILGAICLSLAAAIWGGMYVVSKYVLTFIPPFTLIWLRYVIALIILALIMAVNRTPLPRRRDLGLLAWIGFIGYFVSIGAQFVGTKLSNAHMGAIITSASPAFIVIFATWLLKEKLTARKAGAVLLATAGVVVVIGFGGAGSGRLSGNLALILAAVTWALLSVYAKLAGERYSSLTVTTCAIFFALLFNTPVAARELITAGIGHFPALPVWSGVLYMGVVSTALAFFLWNKGMYLMDAGTGSLFFFFQPLVGSFLGWLWLKEPLNWNFFAGGALILLAVALIYLPGGQAEENNSGAQTM</sequence>
<dbReference type="EMBL" id="LYVF01000137">
    <property type="protein sequence ID" value="OAT82332.1"/>
    <property type="molecule type" value="Genomic_DNA"/>
</dbReference>
<organism evidence="9 10">
    <name type="scientific">Desulfotomaculum copahuensis</name>
    <dbReference type="NCBI Taxonomy" id="1838280"/>
    <lineage>
        <taxon>Bacteria</taxon>
        <taxon>Bacillati</taxon>
        <taxon>Bacillota</taxon>
        <taxon>Clostridia</taxon>
        <taxon>Eubacteriales</taxon>
        <taxon>Desulfotomaculaceae</taxon>
        <taxon>Desulfotomaculum</taxon>
    </lineage>
</organism>
<evidence type="ECO:0000256" key="2">
    <source>
        <dbReference type="ARBA" id="ARBA00007362"/>
    </source>
</evidence>
<dbReference type="PANTHER" id="PTHR42920">
    <property type="entry name" value="OS03G0707200 PROTEIN-RELATED"/>
    <property type="match status" value="1"/>
</dbReference>
<feature type="transmembrane region" description="Helical" evidence="7">
    <location>
        <begin position="93"/>
        <end position="114"/>
    </location>
</feature>
<keyword evidence="3" id="KW-1003">Cell membrane</keyword>
<dbReference type="OrthoDB" id="34284at2"/>
<feature type="transmembrane region" description="Helical" evidence="7">
    <location>
        <begin position="150"/>
        <end position="168"/>
    </location>
</feature>
<keyword evidence="4 7" id="KW-0812">Transmembrane</keyword>